<sequence length="178" mass="19949">MSYHNQKCDTSYESYSFKRNHGMCILYCILVMLLIPLSFNAVGLQIGQTYQNATCYNEKNIISLSSWLILVTLMALISGSIIILLILLSILFFVNGNRFLLLLSIPCIIFIGSAWLFSFVMNIIGIVELTYQFPTCKHEVPAVCTTIIVIIVVNTMTLVGGGCGMKINNTRIDYIELD</sequence>
<proteinExistence type="predicted"/>
<feature type="transmembrane region" description="Helical" evidence="1">
    <location>
        <begin position="67"/>
        <end position="92"/>
    </location>
</feature>
<name>A0A7D3QX67_9VIRU</name>
<organism evidence="2 3">
    <name type="scientific">Fadolivirus FV1/VV64</name>
    <dbReference type="NCBI Taxonomy" id="3070911"/>
    <lineage>
        <taxon>Viruses</taxon>
        <taxon>Varidnaviria</taxon>
        <taxon>Bamfordvirae</taxon>
        <taxon>Nucleocytoviricota</taxon>
        <taxon>Megaviricetes</taxon>
        <taxon>Imitervirales</taxon>
        <taxon>Mimiviridae</taxon>
        <taxon>Klosneuvirinae</taxon>
        <taxon>Fadolivirus</taxon>
        <taxon>Fadolivirus algeromassiliense</taxon>
    </lineage>
</organism>
<keyword evidence="3" id="KW-1185">Reference proteome</keyword>
<evidence type="ECO:0000313" key="3">
    <source>
        <dbReference type="Proteomes" id="UP001162001"/>
    </source>
</evidence>
<feature type="transmembrane region" description="Helical" evidence="1">
    <location>
        <begin position="99"/>
        <end position="120"/>
    </location>
</feature>
<dbReference type="Proteomes" id="UP001162001">
    <property type="component" value="Segment"/>
</dbReference>
<gene>
    <name evidence="2" type="ORF">Fadolivirus_1_722</name>
</gene>
<keyword evidence="1" id="KW-1133">Transmembrane helix</keyword>
<evidence type="ECO:0000313" key="2">
    <source>
        <dbReference type="EMBL" id="QKF94180.1"/>
    </source>
</evidence>
<feature type="transmembrane region" description="Helical" evidence="1">
    <location>
        <begin position="140"/>
        <end position="161"/>
    </location>
</feature>
<keyword evidence="1" id="KW-0472">Membrane</keyword>
<reference evidence="2 3" key="1">
    <citation type="submission" date="2020-04" db="EMBL/GenBank/DDBJ databases">
        <title>Advantages and limits of metagenomic assembly and binning of a giant virus.</title>
        <authorList>
            <person name="Schulz F."/>
            <person name="Andreani J."/>
            <person name="Francis R."/>
            <person name="Boudjemaa H."/>
            <person name="Bou Khalil J.Y."/>
            <person name="Lee J."/>
            <person name="La Scola B."/>
            <person name="Woyke T."/>
        </authorList>
    </citation>
    <scope>NUCLEOTIDE SEQUENCE [LARGE SCALE GENOMIC DNA]</scope>
    <source>
        <strain evidence="2 3">FV1/VV64</strain>
    </source>
</reference>
<protein>
    <submittedName>
        <fullName evidence="2">Uncharacterized protein</fullName>
    </submittedName>
</protein>
<keyword evidence="1" id="KW-0812">Transmembrane</keyword>
<feature type="transmembrane region" description="Helical" evidence="1">
    <location>
        <begin position="24"/>
        <end position="47"/>
    </location>
</feature>
<evidence type="ECO:0000256" key="1">
    <source>
        <dbReference type="SAM" id="Phobius"/>
    </source>
</evidence>
<dbReference type="EMBL" id="MT418680">
    <property type="protein sequence ID" value="QKF94180.1"/>
    <property type="molecule type" value="Genomic_DNA"/>
</dbReference>
<accession>A0A7D3QX67</accession>